<dbReference type="PANTHER" id="PTHR47816:SF4">
    <property type="entry name" value="RIBOSOMAL RNA SMALL SUBUNIT METHYLTRANSFERASE C"/>
    <property type="match status" value="1"/>
</dbReference>
<proteinExistence type="predicted"/>
<dbReference type="Gene3D" id="3.40.50.150">
    <property type="entry name" value="Vaccinia Virus protein VP39"/>
    <property type="match status" value="1"/>
</dbReference>
<dbReference type="EMBL" id="FXTI01000008">
    <property type="protein sequence ID" value="SMO79806.1"/>
    <property type="molecule type" value="Genomic_DNA"/>
</dbReference>
<dbReference type="GO" id="GO:0032259">
    <property type="term" value="P:methylation"/>
    <property type="evidence" value="ECO:0007669"/>
    <property type="project" value="UniProtKB-KW"/>
</dbReference>
<dbReference type="Pfam" id="PF05175">
    <property type="entry name" value="MTS"/>
    <property type="match status" value="1"/>
</dbReference>
<protein>
    <submittedName>
        <fullName evidence="4">16S rRNA (Guanine1207-N2)-methyltransferase</fullName>
    </submittedName>
</protein>
<feature type="domain" description="Methyltransferase small" evidence="3">
    <location>
        <begin position="29"/>
        <end position="195"/>
    </location>
</feature>
<sequence>MSEHYFSKEPGSTGEEREITAQLGKQMFRFWVDAGVFSKRGVDFGTRLLIETATLPEQGEILDLGCGYGPVGVACATFSPKCKVTMVDVNRRALQLAQKNAELNGVSDRVEILESDGLQEMGNRRFASILTNPPIRTGKQTVYRLFRESHEQLEPGGSLWVVIRKQQGGPSAKKELESLFSEVVLVEKKKGFWILHSRKKGY</sequence>
<evidence type="ECO:0000313" key="4">
    <source>
        <dbReference type="EMBL" id="SMO79806.1"/>
    </source>
</evidence>
<dbReference type="Proteomes" id="UP000315636">
    <property type="component" value="Unassembled WGS sequence"/>
</dbReference>
<evidence type="ECO:0000256" key="2">
    <source>
        <dbReference type="ARBA" id="ARBA00022679"/>
    </source>
</evidence>
<keyword evidence="1 4" id="KW-0489">Methyltransferase</keyword>
<dbReference type="RefSeq" id="WP_142506031.1">
    <property type="nucleotide sequence ID" value="NZ_FXTI01000008.1"/>
</dbReference>
<evidence type="ECO:0000256" key="1">
    <source>
        <dbReference type="ARBA" id="ARBA00022603"/>
    </source>
</evidence>
<dbReference type="InterPro" id="IPR007848">
    <property type="entry name" value="Small_mtfrase_dom"/>
</dbReference>
<dbReference type="OrthoDB" id="9764961at2"/>
<name>A0A521E787_9BACL</name>
<dbReference type="GO" id="GO:0008757">
    <property type="term" value="F:S-adenosylmethionine-dependent methyltransferase activity"/>
    <property type="evidence" value="ECO:0007669"/>
    <property type="project" value="InterPro"/>
</dbReference>
<reference evidence="4 5" key="1">
    <citation type="submission" date="2017-05" db="EMBL/GenBank/DDBJ databases">
        <authorList>
            <person name="Varghese N."/>
            <person name="Submissions S."/>
        </authorList>
    </citation>
    <scope>NUCLEOTIDE SEQUENCE [LARGE SCALE GENOMIC DNA]</scope>
    <source>
        <strain evidence="4 5">DSM 45474</strain>
    </source>
</reference>
<accession>A0A521E787</accession>
<dbReference type="InterPro" id="IPR029063">
    <property type="entry name" value="SAM-dependent_MTases_sf"/>
</dbReference>
<evidence type="ECO:0000313" key="5">
    <source>
        <dbReference type="Proteomes" id="UP000315636"/>
    </source>
</evidence>
<dbReference type="PANTHER" id="PTHR47816">
    <property type="entry name" value="RIBOSOMAL RNA SMALL SUBUNIT METHYLTRANSFERASE C"/>
    <property type="match status" value="1"/>
</dbReference>
<dbReference type="AlphaFoldDB" id="A0A521E787"/>
<evidence type="ECO:0000259" key="3">
    <source>
        <dbReference type="Pfam" id="PF05175"/>
    </source>
</evidence>
<gene>
    <name evidence="4" type="ORF">SAMN06264849_10863</name>
</gene>
<dbReference type="InterPro" id="IPR046977">
    <property type="entry name" value="RsmC/RlmG"/>
</dbReference>
<dbReference type="CDD" id="cd02440">
    <property type="entry name" value="AdoMet_MTases"/>
    <property type="match status" value="1"/>
</dbReference>
<organism evidence="4 5">
    <name type="scientific">Melghirimyces algeriensis</name>
    <dbReference type="NCBI Taxonomy" id="910412"/>
    <lineage>
        <taxon>Bacteria</taxon>
        <taxon>Bacillati</taxon>
        <taxon>Bacillota</taxon>
        <taxon>Bacilli</taxon>
        <taxon>Bacillales</taxon>
        <taxon>Thermoactinomycetaceae</taxon>
        <taxon>Melghirimyces</taxon>
    </lineage>
</organism>
<keyword evidence="5" id="KW-1185">Reference proteome</keyword>
<dbReference type="SUPFAM" id="SSF53335">
    <property type="entry name" value="S-adenosyl-L-methionine-dependent methyltransferases"/>
    <property type="match status" value="1"/>
</dbReference>
<keyword evidence="2 4" id="KW-0808">Transferase</keyword>